<dbReference type="EMBL" id="JAIVGD010000019">
    <property type="protein sequence ID" value="KAH0748688.1"/>
    <property type="molecule type" value="Genomic_DNA"/>
</dbReference>
<dbReference type="PANTHER" id="PTHR31730:SF32">
    <property type="entry name" value="PROTEIN PSK SIMULATOR 1"/>
    <property type="match status" value="1"/>
</dbReference>
<evidence type="ECO:0000313" key="2">
    <source>
        <dbReference type="Proteomes" id="UP000826656"/>
    </source>
</evidence>
<sequence>MMLGDTIAILRAELKSQREHVKNLKKKSLWSKTLEEVTEKLVDIVHFLHLEIHAAFGCAACLVVRGDSLILDEFLSNLLLVIRTTELEFADYAYCSILVYDVTVNLIVQLMAVSMVPFEMTAHGLVTRLESLWFHDYHSVADPCRWREIYEKQQPEVGICWSCIALCEYHHSD</sequence>
<dbReference type="Proteomes" id="UP000826656">
    <property type="component" value="Unassembled WGS sequence"/>
</dbReference>
<keyword evidence="2" id="KW-1185">Reference proteome</keyword>
<comment type="caution">
    <text evidence="1">The sequence shown here is derived from an EMBL/GenBank/DDBJ whole genome shotgun (WGS) entry which is preliminary data.</text>
</comment>
<protein>
    <submittedName>
        <fullName evidence="1">Uncharacterized protein</fullName>
    </submittedName>
</protein>
<accession>A0ABQ7UI83</accession>
<reference evidence="1 2" key="1">
    <citation type="journal article" date="2021" name="bioRxiv">
        <title>Chromosome-scale and haplotype-resolved genome assembly of a tetraploid potato cultivar.</title>
        <authorList>
            <person name="Sun H."/>
            <person name="Jiao W.-B."/>
            <person name="Krause K."/>
            <person name="Campoy J.A."/>
            <person name="Goel M."/>
            <person name="Folz-Donahue K."/>
            <person name="Kukat C."/>
            <person name="Huettel B."/>
            <person name="Schneeberger K."/>
        </authorList>
    </citation>
    <scope>NUCLEOTIDE SEQUENCE [LARGE SCALE GENOMIC DNA]</scope>
    <source>
        <strain evidence="1">SolTubOtavaFocal</strain>
        <tissue evidence="1">Leaves</tissue>
    </source>
</reference>
<name>A0ABQ7UI83_SOLTU</name>
<gene>
    <name evidence="1" type="ORF">KY290_027920</name>
</gene>
<dbReference type="PANTHER" id="PTHR31730">
    <property type="entry name" value="OS01G0873900 PROTEIN"/>
    <property type="match status" value="1"/>
</dbReference>
<evidence type="ECO:0000313" key="1">
    <source>
        <dbReference type="EMBL" id="KAH0748688.1"/>
    </source>
</evidence>
<dbReference type="InterPro" id="IPR045021">
    <property type="entry name" value="PSI1/2/3"/>
</dbReference>
<proteinExistence type="predicted"/>
<organism evidence="1 2">
    <name type="scientific">Solanum tuberosum</name>
    <name type="common">Potato</name>
    <dbReference type="NCBI Taxonomy" id="4113"/>
    <lineage>
        <taxon>Eukaryota</taxon>
        <taxon>Viridiplantae</taxon>
        <taxon>Streptophyta</taxon>
        <taxon>Embryophyta</taxon>
        <taxon>Tracheophyta</taxon>
        <taxon>Spermatophyta</taxon>
        <taxon>Magnoliopsida</taxon>
        <taxon>eudicotyledons</taxon>
        <taxon>Gunneridae</taxon>
        <taxon>Pentapetalae</taxon>
        <taxon>asterids</taxon>
        <taxon>lamiids</taxon>
        <taxon>Solanales</taxon>
        <taxon>Solanaceae</taxon>
        <taxon>Solanoideae</taxon>
        <taxon>Solaneae</taxon>
        <taxon>Solanum</taxon>
    </lineage>
</organism>